<dbReference type="OrthoDB" id="2316594at2759"/>
<sequence>MGKSGKPAKAEAKKKAAIRQKAAEMKSMSSETQSELRELKQMVQKAMNNPTTPAPKQRQDKSKQWKSKHDDRQFSAPARQQGRHGPQIRDATSFQTPIITEPYNPLEEKSMTLMQQLSLTSNANGSAPAAFNTLTSLADVDIKSFVASKTYTSKQRLLVNERPDQPGSEGFGFLGIQGGDEIWLASGQPFTAVLTGVQGSGKSYSSLVFLENILLNAPPISHGRSSGRPTLVLHFDRAKSTYCEAISLALETQFGAEVEIPRVTVLVSPDNFLERSQHHYKSIPNVNVEPLLFSFDDIDARDLNTLMGLEDGAHKPLYAGAVMTVLRRFQRTGQHPKWQDFLGLIEHIDLNFSQSQMLQQRIDMVSSIMRESTSNEQYSDYRTLDAVFDESDVIIVDLTDSLIDPSFAGTLFSIMMQHFISIPGPGKTIFLDEAHKYLTSAPLCEVMTTTIRQQRHLGTRMLVSTQSPETVPAEVLELANIVILHAFHSPAWARYICEHVNLNMTPQQLLNALELLPPGNGVFFESTGRMCGEIMQFRRRLTRDCGSSKVST</sequence>
<protein>
    <submittedName>
        <fullName evidence="2">AAA-like domain</fullName>
    </submittedName>
</protein>
<reference evidence="2" key="1">
    <citation type="submission" date="2021-05" db="EMBL/GenBank/DDBJ databases">
        <title>A free-living protist that lacks canonical eukaryotic 1 DNA replication and segregation systems.</title>
        <authorList>
            <person name="Salas-Leiva D.E."/>
            <person name="Tromer E.C."/>
            <person name="Curtis B.A."/>
            <person name="Jerlstrom-Hultqvist J."/>
            <person name="Kolisko M."/>
            <person name="Yi Z."/>
            <person name="Salas-Leiva J.S."/>
            <person name="Gallot-Lavallee L."/>
            <person name="Kops G.J.P.L."/>
            <person name="Archibald J.M."/>
            <person name="Simpson A.G.B."/>
            <person name="Roger A.J."/>
        </authorList>
    </citation>
    <scope>NUCLEOTIDE SEQUENCE</scope>
    <source>
        <strain evidence="2">BICM</strain>
    </source>
</reference>
<dbReference type="SUPFAM" id="SSF52540">
    <property type="entry name" value="P-loop containing nucleoside triphosphate hydrolases"/>
    <property type="match status" value="1"/>
</dbReference>
<proteinExistence type="predicted"/>
<dbReference type="InterPro" id="IPR027417">
    <property type="entry name" value="P-loop_NTPase"/>
</dbReference>
<evidence type="ECO:0000313" key="3">
    <source>
        <dbReference type="Proteomes" id="UP000717585"/>
    </source>
</evidence>
<gene>
    <name evidence="2" type="ORF">J8273_0918</name>
</gene>
<dbReference type="PANTHER" id="PTHR30121:SF6">
    <property type="entry name" value="SLR6007 PROTEIN"/>
    <property type="match status" value="1"/>
</dbReference>
<dbReference type="AlphaFoldDB" id="A0A8J6AYW4"/>
<evidence type="ECO:0000256" key="1">
    <source>
        <dbReference type="SAM" id="MobiDB-lite"/>
    </source>
</evidence>
<accession>A0A8J6AYW4</accession>
<dbReference type="Gene3D" id="3.40.50.300">
    <property type="entry name" value="P-loop containing nucleotide triphosphate hydrolases"/>
    <property type="match status" value="1"/>
</dbReference>
<dbReference type="EMBL" id="JAHDYR010000002">
    <property type="protein sequence ID" value="KAG9397423.1"/>
    <property type="molecule type" value="Genomic_DNA"/>
</dbReference>
<feature type="region of interest" description="Disordered" evidence="1">
    <location>
        <begin position="1"/>
        <end position="94"/>
    </location>
</feature>
<dbReference type="Proteomes" id="UP000717585">
    <property type="component" value="Unassembled WGS sequence"/>
</dbReference>
<evidence type="ECO:0000313" key="2">
    <source>
        <dbReference type="EMBL" id="KAG9397423.1"/>
    </source>
</evidence>
<feature type="compositionally biased region" description="Basic and acidic residues" evidence="1">
    <location>
        <begin position="57"/>
        <end position="73"/>
    </location>
</feature>
<dbReference type="InterPro" id="IPR051162">
    <property type="entry name" value="T4SS_component"/>
</dbReference>
<name>A0A8J6AYW4_9EUKA</name>
<comment type="caution">
    <text evidence="2">The sequence shown here is derived from an EMBL/GenBank/DDBJ whole genome shotgun (WGS) entry which is preliminary data.</text>
</comment>
<dbReference type="PANTHER" id="PTHR30121">
    <property type="entry name" value="UNCHARACTERIZED PROTEIN YJGR-RELATED"/>
    <property type="match status" value="1"/>
</dbReference>
<organism evidence="2 3">
    <name type="scientific">Carpediemonas membranifera</name>
    <dbReference type="NCBI Taxonomy" id="201153"/>
    <lineage>
        <taxon>Eukaryota</taxon>
        <taxon>Metamonada</taxon>
        <taxon>Carpediemonas-like organisms</taxon>
        <taxon>Carpediemonas</taxon>
    </lineage>
</organism>
<keyword evidence="3" id="KW-1185">Reference proteome</keyword>